<dbReference type="InterPro" id="IPR004167">
    <property type="entry name" value="PSBD"/>
</dbReference>
<evidence type="ECO:0000256" key="5">
    <source>
        <dbReference type="ARBA" id="ARBA00022823"/>
    </source>
</evidence>
<dbReference type="AlphaFoldDB" id="A0A7W8DKD3"/>
<dbReference type="GO" id="GO:0016407">
    <property type="term" value="F:acetyltransferase activity"/>
    <property type="evidence" value="ECO:0007669"/>
    <property type="project" value="TreeGrafter"/>
</dbReference>
<reference evidence="11 12" key="1">
    <citation type="submission" date="2020-08" db="EMBL/GenBank/DDBJ databases">
        <title>Genomic Encyclopedia of Type Strains, Phase IV (KMG-IV): sequencing the most valuable type-strain genomes for metagenomic binning, comparative biology and taxonomic classification.</title>
        <authorList>
            <person name="Goeker M."/>
        </authorList>
    </citation>
    <scope>NUCLEOTIDE SEQUENCE [LARGE SCALE GENOMIC DNA]</scope>
    <source>
        <strain evidence="11 12">DSM 12252</strain>
    </source>
</reference>
<dbReference type="Pfam" id="PF00364">
    <property type="entry name" value="Biotin_lipoyl"/>
    <property type="match status" value="1"/>
</dbReference>
<dbReference type="InterPro" id="IPR001078">
    <property type="entry name" value="2-oxoacid_DH_actylTfrase"/>
</dbReference>
<keyword evidence="5 7" id="KW-0450">Lipoyl</keyword>
<dbReference type="Pfam" id="PF02817">
    <property type="entry name" value="E3_binding"/>
    <property type="match status" value="1"/>
</dbReference>
<evidence type="ECO:0000313" key="11">
    <source>
        <dbReference type="EMBL" id="MBB5033017.1"/>
    </source>
</evidence>
<accession>A0A7W8DKD3</accession>
<dbReference type="Gene3D" id="4.10.320.10">
    <property type="entry name" value="E3-binding domain"/>
    <property type="match status" value="1"/>
</dbReference>
<dbReference type="SUPFAM" id="SSF52777">
    <property type="entry name" value="CoA-dependent acyltransferases"/>
    <property type="match status" value="1"/>
</dbReference>
<evidence type="ECO:0000259" key="9">
    <source>
        <dbReference type="PROSITE" id="PS50968"/>
    </source>
</evidence>
<evidence type="ECO:0000256" key="8">
    <source>
        <dbReference type="SAM" id="MobiDB-lite"/>
    </source>
</evidence>
<dbReference type="PANTHER" id="PTHR43178:SF5">
    <property type="entry name" value="LIPOAMIDE ACYLTRANSFERASE COMPONENT OF BRANCHED-CHAIN ALPHA-KETO ACID DEHYDROGENASE COMPLEX, MITOCHONDRIAL"/>
    <property type="match status" value="1"/>
</dbReference>
<sequence length="414" mass="43852">MRTIPILMPQLGESIAEATIIRILVEPGSVVEAGCDLFEVETNKATMAVTAPCAGKVGQIVAAAKTSYAVGATLAAFEISAEDAQLLGLSDEPSAKADAPSHSHSGGSSEEVENLHFKISDNDVISTRQPTVEPVVGGLPVPAGAAGATYISPRMRARMAELGLNASDLAGVPGTGAGGRVTVEDFESFLRGLEQHRMTPASPMRIAVADSMRRSWTRPLATVGSPIMLDAMLAHRKKADPKPGPALYVIRALAIALSENTAFAGRLVGNRIVHPLAIDIGFAVEVDDGVMVPTLREVEKTPLMKLVPTYNKLVEQARARRLPNDVKRPGIATVTNFGTFGIVWATPIPLPEQNLVLGLGAGSKVPHWSDEVNQFIPVTEAELTLSFDHRVLDGGGAGRLLKRVAELLQKPELL</sequence>
<comment type="cofactor">
    <cofactor evidence="1 7">
        <name>(R)-lipoate</name>
        <dbReference type="ChEBI" id="CHEBI:83088"/>
    </cofactor>
</comment>
<evidence type="ECO:0000256" key="7">
    <source>
        <dbReference type="RuleBase" id="RU003423"/>
    </source>
</evidence>
<evidence type="ECO:0000256" key="2">
    <source>
        <dbReference type="ARBA" id="ARBA00007317"/>
    </source>
</evidence>
<protein>
    <recommendedName>
        <fullName evidence="7">Dihydrolipoamide acetyltransferase component of pyruvate dehydrogenase complex</fullName>
        <ecNumber evidence="7">2.3.1.-</ecNumber>
    </recommendedName>
</protein>
<organism evidence="11 12">
    <name type="scientific">Prosthecobacter vanneervenii</name>
    <dbReference type="NCBI Taxonomy" id="48466"/>
    <lineage>
        <taxon>Bacteria</taxon>
        <taxon>Pseudomonadati</taxon>
        <taxon>Verrucomicrobiota</taxon>
        <taxon>Verrucomicrobiia</taxon>
        <taxon>Verrucomicrobiales</taxon>
        <taxon>Verrucomicrobiaceae</taxon>
        <taxon>Prosthecobacter</taxon>
    </lineage>
</organism>
<dbReference type="InterPro" id="IPR003016">
    <property type="entry name" value="2-oxoA_DH_lipoyl-BS"/>
</dbReference>
<comment type="caution">
    <text evidence="11">The sequence shown here is derived from an EMBL/GenBank/DDBJ whole genome shotgun (WGS) entry which is preliminary data.</text>
</comment>
<dbReference type="Gene3D" id="2.40.50.100">
    <property type="match status" value="1"/>
</dbReference>
<dbReference type="InterPro" id="IPR023213">
    <property type="entry name" value="CAT-like_dom_sf"/>
</dbReference>
<proteinExistence type="inferred from homology"/>
<name>A0A7W8DKD3_9BACT</name>
<dbReference type="EMBL" id="JACHIG010000005">
    <property type="protein sequence ID" value="MBB5033017.1"/>
    <property type="molecule type" value="Genomic_DNA"/>
</dbReference>
<dbReference type="EC" id="2.3.1.-" evidence="7"/>
<dbReference type="InterPro" id="IPR050743">
    <property type="entry name" value="2-oxoacid_DH_E2_comp"/>
</dbReference>
<evidence type="ECO:0000256" key="1">
    <source>
        <dbReference type="ARBA" id="ARBA00001938"/>
    </source>
</evidence>
<dbReference type="Proteomes" id="UP000590740">
    <property type="component" value="Unassembled WGS sequence"/>
</dbReference>
<dbReference type="InterPro" id="IPR011053">
    <property type="entry name" value="Single_hybrid_motif"/>
</dbReference>
<dbReference type="RefSeq" id="WP_184339940.1">
    <property type="nucleotide sequence ID" value="NZ_JACHIG010000005.1"/>
</dbReference>
<evidence type="ECO:0000256" key="6">
    <source>
        <dbReference type="ARBA" id="ARBA00023315"/>
    </source>
</evidence>
<dbReference type="InterPro" id="IPR036625">
    <property type="entry name" value="E3-bd_dom_sf"/>
</dbReference>
<gene>
    <name evidence="11" type="ORF">HNQ65_002600</name>
</gene>
<dbReference type="Gene3D" id="3.30.559.10">
    <property type="entry name" value="Chloramphenicol acetyltransferase-like domain"/>
    <property type="match status" value="1"/>
</dbReference>
<dbReference type="GO" id="GO:0031405">
    <property type="term" value="F:lipoic acid binding"/>
    <property type="evidence" value="ECO:0007669"/>
    <property type="project" value="TreeGrafter"/>
</dbReference>
<dbReference type="SUPFAM" id="SSF51230">
    <property type="entry name" value="Single hybrid motif"/>
    <property type="match status" value="1"/>
</dbReference>
<keyword evidence="11" id="KW-0670">Pyruvate</keyword>
<evidence type="ECO:0000313" key="12">
    <source>
        <dbReference type="Proteomes" id="UP000590740"/>
    </source>
</evidence>
<dbReference type="CDD" id="cd06849">
    <property type="entry name" value="lipoyl_domain"/>
    <property type="match status" value="1"/>
</dbReference>
<dbReference type="GO" id="GO:0005737">
    <property type="term" value="C:cytoplasm"/>
    <property type="evidence" value="ECO:0007669"/>
    <property type="project" value="TreeGrafter"/>
</dbReference>
<dbReference type="PROSITE" id="PS50968">
    <property type="entry name" value="BIOTINYL_LIPOYL"/>
    <property type="match status" value="1"/>
</dbReference>
<keyword evidence="12" id="KW-1185">Reference proteome</keyword>
<keyword evidence="6 7" id="KW-0012">Acyltransferase</keyword>
<dbReference type="PROSITE" id="PS51826">
    <property type="entry name" value="PSBD"/>
    <property type="match status" value="1"/>
</dbReference>
<comment type="subunit">
    <text evidence="3">Forms a 24-polypeptide structural core with octahedral symmetry.</text>
</comment>
<evidence type="ECO:0000256" key="4">
    <source>
        <dbReference type="ARBA" id="ARBA00022679"/>
    </source>
</evidence>
<evidence type="ECO:0000259" key="10">
    <source>
        <dbReference type="PROSITE" id="PS51826"/>
    </source>
</evidence>
<dbReference type="PROSITE" id="PS00189">
    <property type="entry name" value="LIPOYL"/>
    <property type="match status" value="1"/>
</dbReference>
<keyword evidence="4 7" id="KW-0808">Transferase</keyword>
<dbReference type="PANTHER" id="PTHR43178">
    <property type="entry name" value="DIHYDROLIPOAMIDE ACETYLTRANSFERASE COMPONENT OF PYRUVATE DEHYDROGENASE COMPLEX"/>
    <property type="match status" value="1"/>
</dbReference>
<feature type="region of interest" description="Disordered" evidence="8">
    <location>
        <begin position="92"/>
        <end position="112"/>
    </location>
</feature>
<dbReference type="InterPro" id="IPR000089">
    <property type="entry name" value="Biotin_lipoyl"/>
</dbReference>
<evidence type="ECO:0000256" key="3">
    <source>
        <dbReference type="ARBA" id="ARBA00011484"/>
    </source>
</evidence>
<feature type="domain" description="Peripheral subunit-binding (PSBD)" evidence="10">
    <location>
        <begin position="150"/>
        <end position="190"/>
    </location>
</feature>
<feature type="domain" description="Lipoyl-binding" evidence="9">
    <location>
        <begin position="3"/>
        <end position="78"/>
    </location>
</feature>
<dbReference type="SUPFAM" id="SSF47005">
    <property type="entry name" value="Peripheral subunit-binding domain of 2-oxo acid dehydrogenase complex"/>
    <property type="match status" value="1"/>
</dbReference>
<comment type="similarity">
    <text evidence="2 7">Belongs to the 2-oxoacid dehydrogenase family.</text>
</comment>
<dbReference type="Pfam" id="PF00198">
    <property type="entry name" value="2-oxoacid_dh"/>
    <property type="match status" value="1"/>
</dbReference>